<name>A0A0V7ZMX1_9CYAN</name>
<evidence type="ECO:0000313" key="2">
    <source>
        <dbReference type="Proteomes" id="UP000053372"/>
    </source>
</evidence>
<gene>
    <name evidence="1" type="ORF">BC008_22915</name>
</gene>
<dbReference type="Proteomes" id="UP000053372">
    <property type="component" value="Unassembled WGS sequence"/>
</dbReference>
<sequence>MPNFYKHHSDFVKPLTVLGYSLSRVGLTFTSKNENVLKSVTIRGAVCKRVNICLDLLGGCWRLGIGDWGLGIALRAAASGIWGLGIRYWIGNYK</sequence>
<evidence type="ECO:0000313" key="1">
    <source>
        <dbReference type="EMBL" id="KST65835.1"/>
    </source>
</evidence>
<reference evidence="1 2" key="1">
    <citation type="journal article" date="2015" name="Genome Announc.">
        <title>Draft Genome of the Euendolithic (true boring) Cyanobacterium Mastigocoleus testarum strain BC008.</title>
        <authorList>
            <person name="Guida B.S."/>
            <person name="Garcia-Pichel F."/>
        </authorList>
    </citation>
    <scope>NUCLEOTIDE SEQUENCE [LARGE SCALE GENOMIC DNA]</scope>
    <source>
        <strain evidence="1 2">BC008</strain>
    </source>
</reference>
<accession>A0A0V7ZMX1</accession>
<dbReference type="RefSeq" id="WP_058183944.1">
    <property type="nucleotide sequence ID" value="NZ_LMTZ01000103.1"/>
</dbReference>
<keyword evidence="2" id="KW-1185">Reference proteome</keyword>
<comment type="caution">
    <text evidence="1">The sequence shown here is derived from an EMBL/GenBank/DDBJ whole genome shotgun (WGS) entry which is preliminary data.</text>
</comment>
<proteinExistence type="predicted"/>
<dbReference type="EMBL" id="LMTZ01000103">
    <property type="protein sequence ID" value="KST65835.1"/>
    <property type="molecule type" value="Genomic_DNA"/>
</dbReference>
<dbReference type="AlphaFoldDB" id="A0A0V7ZMX1"/>
<organism evidence="1 2">
    <name type="scientific">Mastigocoleus testarum BC008</name>
    <dbReference type="NCBI Taxonomy" id="371196"/>
    <lineage>
        <taxon>Bacteria</taxon>
        <taxon>Bacillati</taxon>
        <taxon>Cyanobacteriota</taxon>
        <taxon>Cyanophyceae</taxon>
        <taxon>Nostocales</taxon>
        <taxon>Hapalosiphonaceae</taxon>
        <taxon>Mastigocoleus</taxon>
    </lineage>
</organism>
<protein>
    <submittedName>
        <fullName evidence="1">Uncharacterized protein</fullName>
    </submittedName>
</protein>